<proteinExistence type="predicted"/>
<evidence type="ECO:0000256" key="4">
    <source>
        <dbReference type="SAM" id="MobiDB-lite"/>
    </source>
</evidence>
<evidence type="ECO:0000256" key="2">
    <source>
        <dbReference type="ARBA" id="ARBA00023157"/>
    </source>
</evidence>
<feature type="region of interest" description="Disordered" evidence="4">
    <location>
        <begin position="638"/>
        <end position="658"/>
    </location>
</feature>
<dbReference type="PROSITE" id="PS50270">
    <property type="entry name" value="NGF_2"/>
    <property type="match status" value="1"/>
</dbReference>
<dbReference type="InterPro" id="IPR029034">
    <property type="entry name" value="Cystine-knot_cytokine"/>
</dbReference>
<dbReference type="EMBL" id="WVUK01000066">
    <property type="protein sequence ID" value="KAF7487693.1"/>
    <property type="molecule type" value="Genomic_DNA"/>
</dbReference>
<name>A0A834VBL6_SARSC</name>
<dbReference type="PANTHER" id="PTHR23199:SF12">
    <property type="entry name" value="NEUROTROPHIN 1-RELATED"/>
    <property type="match status" value="1"/>
</dbReference>
<feature type="chain" id="PRO_5038316176" description="Spaetzle domain-containing protein" evidence="5">
    <location>
        <begin position="45"/>
        <end position="1198"/>
    </location>
</feature>
<dbReference type="OrthoDB" id="10064289at2759"/>
<feature type="signal peptide" evidence="5">
    <location>
        <begin position="1"/>
        <end position="44"/>
    </location>
</feature>
<dbReference type="PANTHER" id="PTHR23199">
    <property type="entry name" value="NEUROTROPHIN 1-RELATED"/>
    <property type="match status" value="1"/>
</dbReference>
<feature type="compositionally biased region" description="Polar residues" evidence="4">
    <location>
        <begin position="311"/>
        <end position="354"/>
    </location>
</feature>
<evidence type="ECO:0000313" key="8">
    <source>
        <dbReference type="EnsemblMetazoa" id="KAF7487693.1"/>
    </source>
</evidence>
<evidence type="ECO:0000256" key="5">
    <source>
        <dbReference type="SAM" id="SignalP"/>
    </source>
</evidence>
<dbReference type="GO" id="GO:0005615">
    <property type="term" value="C:extracellular space"/>
    <property type="evidence" value="ECO:0007669"/>
    <property type="project" value="UniProtKB-ARBA"/>
</dbReference>
<keyword evidence="1 5" id="KW-0732">Signal</keyword>
<dbReference type="GO" id="GO:0005121">
    <property type="term" value="F:Toll binding"/>
    <property type="evidence" value="ECO:0007669"/>
    <property type="project" value="TreeGrafter"/>
</dbReference>
<dbReference type="GO" id="GO:0021556">
    <property type="term" value="P:central nervous system formation"/>
    <property type="evidence" value="ECO:0007669"/>
    <property type="project" value="TreeGrafter"/>
</dbReference>
<dbReference type="EnsemblMetazoa" id="SSS_3443s_mrna">
    <property type="protein sequence ID" value="KAF7487693.1"/>
    <property type="gene ID" value="SSS_3443"/>
</dbReference>
<organism evidence="7">
    <name type="scientific">Sarcoptes scabiei</name>
    <name type="common">Itch mite</name>
    <name type="synonym">Acarus scabiei</name>
    <dbReference type="NCBI Taxonomy" id="52283"/>
    <lineage>
        <taxon>Eukaryota</taxon>
        <taxon>Metazoa</taxon>
        <taxon>Ecdysozoa</taxon>
        <taxon>Arthropoda</taxon>
        <taxon>Chelicerata</taxon>
        <taxon>Arachnida</taxon>
        <taxon>Acari</taxon>
        <taxon>Acariformes</taxon>
        <taxon>Sarcoptiformes</taxon>
        <taxon>Astigmata</taxon>
        <taxon>Psoroptidia</taxon>
        <taxon>Sarcoptoidea</taxon>
        <taxon>Sarcoptidae</taxon>
        <taxon>Sarcoptinae</taxon>
        <taxon>Sarcoptes</taxon>
    </lineage>
</organism>
<evidence type="ECO:0000256" key="3">
    <source>
        <dbReference type="ARBA" id="ARBA00023180"/>
    </source>
</evidence>
<reference evidence="9" key="1">
    <citation type="journal article" date="2020" name="PLoS Negl. Trop. Dis.">
        <title>High-quality nuclear genome for Sarcoptes scabiei-A critical resource for a neglected parasite.</title>
        <authorList>
            <person name="Korhonen P.K."/>
            <person name="Gasser R.B."/>
            <person name="Ma G."/>
            <person name="Wang T."/>
            <person name="Stroehlein A.J."/>
            <person name="Young N.D."/>
            <person name="Ang C.S."/>
            <person name="Fernando D.D."/>
            <person name="Lu H.C."/>
            <person name="Taylor S."/>
            <person name="Reynolds S.L."/>
            <person name="Mofiz E."/>
            <person name="Najaraj S.H."/>
            <person name="Gowda H."/>
            <person name="Madugundu A."/>
            <person name="Renuse S."/>
            <person name="Holt D."/>
            <person name="Pandey A."/>
            <person name="Papenfuss A.T."/>
            <person name="Fischer K."/>
        </authorList>
    </citation>
    <scope>NUCLEOTIDE SEQUENCE [LARGE SCALE GENOMIC DNA]</scope>
</reference>
<dbReference type="InterPro" id="IPR032104">
    <property type="entry name" value="Spaetzle"/>
</dbReference>
<dbReference type="AlphaFoldDB" id="A0A834VBL6"/>
<dbReference type="SUPFAM" id="SSF57501">
    <property type="entry name" value="Cystine-knot cytokines"/>
    <property type="match status" value="1"/>
</dbReference>
<evidence type="ECO:0000256" key="1">
    <source>
        <dbReference type="ARBA" id="ARBA00022729"/>
    </source>
</evidence>
<accession>A0A834VBL6</accession>
<evidence type="ECO:0000313" key="7">
    <source>
        <dbReference type="EMBL" id="KAF7487693.1"/>
    </source>
</evidence>
<dbReference type="InterPro" id="IPR052444">
    <property type="entry name" value="Spz/Toll_ligand-like"/>
</dbReference>
<feature type="compositionally biased region" description="Basic residues" evidence="4">
    <location>
        <begin position="159"/>
        <end position="185"/>
    </location>
</feature>
<evidence type="ECO:0000259" key="6">
    <source>
        <dbReference type="Pfam" id="PF16077"/>
    </source>
</evidence>
<sequence>MYRIQSFQSRRFLIAQFFYHKNHRPLLFILFFFLKLILIRDCGANVEDSIDSKTFSPLSSSTSSTRSLMIDSIIDAGSQHNTTVLPFTSADNRTNPSTSINQKVLNLIKILYIVNRLARSSNFTNVTKLLPTSSMNNETRMESRSIASWLGIGRIPQRRNHHHYHHPNPRSPQSHHRNRHQHPHSTKTFQLETMNFPFNELLQALNSKVSNRNIHQNPHGLSPNDKYHSYQSKVAIPISSTSSLPKYYSLDKLFSNDPNYPFAFMPAYTDAESLDYWLKFIEDPKIEEQLMPFFWDRKQSDQIQQIFNQTPQKPQLKSQNGHSIPPYLQSSSLFDRSPSKPFTTNQRFDSNPNESLMAKKNKQSKNTSRNGEEPIISQRINPPNSKLKKSKKPSNRRNHYFNQNDLIDLDINGDHDGDDDDVRNWSQSSSMMNDNENESNHLDSPLSNDFDHHLPFLNLDSNGDRMKLLKNYHYIPATIPSTTPTSLPVSTPNRYQHHLTYPKQVQLSQTMNNGFTIDSNTPRCDKFTEDICIDDFEYPEHAILDEIYKRKEIFQLMYAEVNGEVPLVDGIPKDIDESFSQDYYYSTKEDQIDQNQSSENGDHDDDYDGVFNDYHRFSNGNNLRKNLTFSKLNQSGEQSMSPFSSSTLMNQSKSSPSTSAKVEGYVCRSEVLYARPKLARNLKRKWRVIVNAGDYAQTIRMEKCSQANSECRFIAGHKYSSRCTQINSIHRLLVFEKGKGFYIDSFRIPTACTCHVMNAAKTSSSSSSLPSSSGVLQQLSQSSFDTKKIENIKTTKNLNNPELWASLFGSSLPASISSNGFDLSHLKQPLIIQQSNDPSVFSSTSEKFLNKLKSPTITTESHLDVPTLRTKSPQSNSQIEIVGNNDDLMKLLPQISSIDSDNLLQQIIDSLSSNEENSKRHRDRYIQTISSSTSTTSGEDLGLPDSFTRINYAQSNHPQQKHQQLQSDENEQLQLSQIAQTTPTSTLHLISHPSTSIDGMKSIAEQSPSTSIAPLLDHHHHDAPVVQVIHMPVSTTGLMSMDDLDDRMRKKLNTLAWTLKNNPNLDKLDYQQTQQQRAQTYSKYLTSASDNKYRSNFTIVKSNDRFNIDQNGYDVDKEEEDPHQIRRFSSNDNRRSSLEFSPNQTTPTTIASNSLTSTASIISPTIRSILTKIDSNENRSNRKKVNFSYHPILQYIVN</sequence>
<protein>
    <recommendedName>
        <fullName evidence="6">Spaetzle domain-containing protein</fullName>
    </recommendedName>
</protein>
<feature type="domain" description="Spaetzle" evidence="6">
    <location>
        <begin position="665"/>
        <end position="756"/>
    </location>
</feature>
<dbReference type="Proteomes" id="UP000070412">
    <property type="component" value="Unassembled WGS sequence"/>
</dbReference>
<keyword evidence="2" id="KW-1015">Disulfide bond</keyword>
<reference evidence="8" key="3">
    <citation type="submission" date="2022-06" db="UniProtKB">
        <authorList>
            <consortium name="EnsemblMetazoa"/>
        </authorList>
    </citation>
    <scope>IDENTIFICATION</scope>
</reference>
<evidence type="ECO:0000313" key="9">
    <source>
        <dbReference type="Proteomes" id="UP000070412"/>
    </source>
</evidence>
<feature type="compositionally biased region" description="Polar residues" evidence="4">
    <location>
        <begin position="1138"/>
        <end position="1152"/>
    </location>
</feature>
<feature type="compositionally biased region" description="Basic residues" evidence="4">
    <location>
        <begin position="386"/>
        <end position="399"/>
    </location>
</feature>
<dbReference type="GO" id="GO:0008083">
    <property type="term" value="F:growth factor activity"/>
    <property type="evidence" value="ECO:0007669"/>
    <property type="project" value="TreeGrafter"/>
</dbReference>
<dbReference type="Gene3D" id="2.10.90.10">
    <property type="entry name" value="Cystine-knot cytokines"/>
    <property type="match status" value="1"/>
</dbReference>
<reference evidence="7" key="2">
    <citation type="submission" date="2020-01" db="EMBL/GenBank/DDBJ databases">
        <authorList>
            <person name="Korhonen P.K.K."/>
            <person name="Guangxu M.G."/>
            <person name="Wang T.W."/>
            <person name="Stroehlein A.J.S."/>
            <person name="Young N.D."/>
            <person name="Ang C.-S.A."/>
            <person name="Fernando D.W.F."/>
            <person name="Lu H.L."/>
            <person name="Taylor S.T."/>
            <person name="Ehtesham M.E.M."/>
            <person name="Najaraj S.H.N."/>
            <person name="Harsha G.H.G."/>
            <person name="Madugundu A.M."/>
            <person name="Renuse S.R."/>
            <person name="Holt D.H."/>
            <person name="Pandey A.P."/>
            <person name="Papenfuss A.P."/>
            <person name="Gasser R.B.G."/>
            <person name="Fischer K.F."/>
        </authorList>
    </citation>
    <scope>NUCLEOTIDE SEQUENCE</scope>
    <source>
        <strain evidence="7">SSS_KF_BRIS2020</strain>
    </source>
</reference>
<feature type="region of interest" description="Disordered" evidence="4">
    <location>
        <begin position="589"/>
        <end position="608"/>
    </location>
</feature>
<keyword evidence="3" id="KW-0325">Glycoprotein</keyword>
<dbReference type="Pfam" id="PF16077">
    <property type="entry name" value="Spaetzle"/>
    <property type="match status" value="1"/>
</dbReference>
<keyword evidence="9" id="KW-1185">Reference proteome</keyword>
<feature type="region of interest" description="Disordered" evidence="4">
    <location>
        <begin position="311"/>
        <end position="443"/>
    </location>
</feature>
<gene>
    <name evidence="7" type="ORF">SSS_3443</name>
</gene>
<feature type="region of interest" description="Disordered" evidence="4">
    <location>
        <begin position="1112"/>
        <end position="1152"/>
    </location>
</feature>
<dbReference type="GO" id="GO:0045087">
    <property type="term" value="P:innate immune response"/>
    <property type="evidence" value="ECO:0007669"/>
    <property type="project" value="TreeGrafter"/>
</dbReference>
<feature type="region of interest" description="Disordered" evidence="4">
    <location>
        <begin position="159"/>
        <end position="186"/>
    </location>
</feature>